<evidence type="ECO:0000256" key="6">
    <source>
        <dbReference type="ARBA" id="ARBA00022968"/>
    </source>
</evidence>
<accession>H3C559</accession>
<protein>
    <submittedName>
        <fullName evidence="11">Glucosaminyl (N-acetyl) transferase 3, mucin type</fullName>
    </submittedName>
</protein>
<proteinExistence type="inferred from homology"/>
<reference evidence="11" key="2">
    <citation type="submission" date="2025-08" db="UniProtKB">
        <authorList>
            <consortium name="Ensembl"/>
        </authorList>
    </citation>
    <scope>IDENTIFICATION</scope>
</reference>
<dbReference type="PANTHER" id="PTHR19297">
    <property type="entry name" value="GLYCOSYLTRANSFERASE 14 FAMILY MEMBER"/>
    <property type="match status" value="1"/>
</dbReference>
<keyword evidence="9" id="KW-0325">Glycoprotein</keyword>
<dbReference type="AlphaFoldDB" id="H3C559"/>
<evidence type="ECO:0000256" key="5">
    <source>
        <dbReference type="ARBA" id="ARBA00022692"/>
    </source>
</evidence>
<keyword evidence="6" id="KW-0735">Signal-anchor</keyword>
<keyword evidence="3" id="KW-0328">Glycosyltransferase</keyword>
<reference evidence="12" key="1">
    <citation type="journal article" date="2004" name="Nature">
        <title>Genome duplication in the teleost fish Tetraodon nigroviridis reveals the early vertebrate proto-karyotype.</title>
        <authorList>
            <person name="Jaillon O."/>
            <person name="Aury J.-M."/>
            <person name="Brunet F."/>
            <person name="Petit J.-L."/>
            <person name="Stange-Thomann N."/>
            <person name="Mauceli E."/>
            <person name="Bouneau L."/>
            <person name="Fischer C."/>
            <person name="Ozouf-Costaz C."/>
            <person name="Bernot A."/>
            <person name="Nicaud S."/>
            <person name="Jaffe D."/>
            <person name="Fisher S."/>
            <person name="Lutfalla G."/>
            <person name="Dossat C."/>
            <person name="Segurens B."/>
            <person name="Dasilva C."/>
            <person name="Salanoubat M."/>
            <person name="Levy M."/>
            <person name="Boudet N."/>
            <person name="Castellano S."/>
            <person name="Anthouard V."/>
            <person name="Jubin C."/>
            <person name="Castelli V."/>
            <person name="Katinka M."/>
            <person name="Vacherie B."/>
            <person name="Biemont C."/>
            <person name="Skalli Z."/>
            <person name="Cattolico L."/>
            <person name="Poulain J."/>
            <person name="De Berardinis V."/>
            <person name="Cruaud C."/>
            <person name="Duprat S."/>
            <person name="Brottier P."/>
            <person name="Coutanceau J.-P."/>
            <person name="Gouzy J."/>
            <person name="Parra G."/>
            <person name="Lardier G."/>
            <person name="Chapple C."/>
            <person name="McKernan K.J."/>
            <person name="McEwan P."/>
            <person name="Bosak S."/>
            <person name="Kellis M."/>
            <person name="Volff J.-N."/>
            <person name="Guigo R."/>
            <person name="Zody M.C."/>
            <person name="Mesirov J."/>
            <person name="Lindblad-Toh K."/>
            <person name="Birren B."/>
            <person name="Nusbaum C."/>
            <person name="Kahn D."/>
            <person name="Robinson-Rechavi M."/>
            <person name="Laudet V."/>
            <person name="Schachter V."/>
            <person name="Quetier F."/>
            <person name="Saurin W."/>
            <person name="Scarpelli C."/>
            <person name="Wincker P."/>
            <person name="Lander E.S."/>
            <person name="Weissenbach J."/>
            <person name="Roest Crollius H."/>
        </authorList>
    </citation>
    <scope>NUCLEOTIDE SEQUENCE [LARGE SCALE GENOMIC DNA]</scope>
</reference>
<keyword evidence="7" id="KW-1133">Transmembrane helix</keyword>
<dbReference type="PANTHER" id="PTHR19297:SF96">
    <property type="entry name" value="BETA-1,3-GALACTOSYL-O-GLYCOSYL-GLYCOPROTEIN BETA-1,6-N-ACETYLGLUCOSAMINYLTRANSFERASE"/>
    <property type="match status" value="1"/>
</dbReference>
<dbReference type="Proteomes" id="UP000007303">
    <property type="component" value="Unassembled WGS sequence"/>
</dbReference>
<evidence type="ECO:0000256" key="7">
    <source>
        <dbReference type="ARBA" id="ARBA00022989"/>
    </source>
</evidence>
<keyword evidence="8" id="KW-0472">Membrane</keyword>
<evidence type="ECO:0000256" key="8">
    <source>
        <dbReference type="ARBA" id="ARBA00023136"/>
    </source>
</evidence>
<dbReference type="STRING" id="99883.ENSTNIP00000003378"/>
<sequence length="430" mass="49612">SRLNLFRRRMQECLLSDVYYVMLVGVHLCMFSWSKIHQPHEKYNWLEISDADSNPEAACNCSAVLQGDQEEIEKAKILAITEAFQKSVQIPDEYYLSATENCRSFKIMRKYLQFPLSQEEKEFPLAYSMVVHHKVQNFERLLRTIYAPQNIYCVHVDQKSTPSFRAAVTAIVSCFPNVFMVSQPVSVVYASWSRVQADINCMADLYNSSINWKYFINVCGQDFPLKTNWEIVQMLRLLRGSNSMESEKMPEGKKWRVTKVHEVVDGAIQGTEKHKEAPPFNLPILSGNAYIVVSRGYIRSVLEDKRIQVLIEWAKDTYSPDEFLWATIQRMPGVPGSTRPNAKFDMTDLNAIARLVKWQGHEGSDGSPDAVYAECQGRHVRGICVYGVGDLRWLLDQHHLFANKFDIEIDPFVIYCLEKYLRRKALAEIH</sequence>
<organism evidence="11 12">
    <name type="scientific">Tetraodon nigroviridis</name>
    <name type="common">Spotted green pufferfish</name>
    <name type="synonym">Chelonodon nigroviridis</name>
    <dbReference type="NCBI Taxonomy" id="99883"/>
    <lineage>
        <taxon>Eukaryota</taxon>
        <taxon>Metazoa</taxon>
        <taxon>Chordata</taxon>
        <taxon>Craniata</taxon>
        <taxon>Vertebrata</taxon>
        <taxon>Euteleostomi</taxon>
        <taxon>Actinopterygii</taxon>
        <taxon>Neopterygii</taxon>
        <taxon>Teleostei</taxon>
        <taxon>Neoteleostei</taxon>
        <taxon>Acanthomorphata</taxon>
        <taxon>Eupercaria</taxon>
        <taxon>Tetraodontiformes</taxon>
        <taxon>Tetradontoidea</taxon>
        <taxon>Tetraodontidae</taxon>
        <taxon>Tetraodon</taxon>
    </lineage>
</organism>
<dbReference type="InParanoid" id="H3C559"/>
<dbReference type="FunCoup" id="H3C559">
    <property type="interactions" value="75"/>
</dbReference>
<evidence type="ECO:0000256" key="9">
    <source>
        <dbReference type="ARBA" id="ARBA00023180"/>
    </source>
</evidence>
<evidence type="ECO:0000256" key="10">
    <source>
        <dbReference type="ARBA" id="ARBA00038150"/>
    </source>
</evidence>
<comment type="similarity">
    <text evidence="10">Belongs to the glycosyltransferase 14 family.</text>
</comment>
<dbReference type="GO" id="GO:0000139">
    <property type="term" value="C:Golgi membrane"/>
    <property type="evidence" value="ECO:0007669"/>
    <property type="project" value="UniProtKB-SubCell"/>
</dbReference>
<evidence type="ECO:0000256" key="1">
    <source>
        <dbReference type="ARBA" id="ARBA00004323"/>
    </source>
</evidence>
<dbReference type="GO" id="GO:0003829">
    <property type="term" value="F:beta-1,3-galactosyl-O-glycosyl-glycoprotein beta-1,6-N-acetylglucosaminyltransferase activity"/>
    <property type="evidence" value="ECO:0007669"/>
    <property type="project" value="TreeGrafter"/>
</dbReference>
<comment type="pathway">
    <text evidence="2">Protein modification; protein glycosylation.</text>
</comment>
<evidence type="ECO:0000256" key="3">
    <source>
        <dbReference type="ARBA" id="ARBA00022676"/>
    </source>
</evidence>
<keyword evidence="12" id="KW-1185">Reference proteome</keyword>
<dbReference type="InterPro" id="IPR003406">
    <property type="entry name" value="Glyco_trans_14"/>
</dbReference>
<evidence type="ECO:0000313" key="11">
    <source>
        <dbReference type="Ensembl" id="ENSTNIP00000003378.1"/>
    </source>
</evidence>
<comment type="subcellular location">
    <subcellularLocation>
        <location evidence="1">Golgi apparatus membrane</location>
        <topology evidence="1">Single-pass type II membrane protein</topology>
    </subcellularLocation>
</comment>
<evidence type="ECO:0000313" key="12">
    <source>
        <dbReference type="Proteomes" id="UP000007303"/>
    </source>
</evidence>
<reference evidence="11" key="3">
    <citation type="submission" date="2025-09" db="UniProtKB">
        <authorList>
            <consortium name="Ensembl"/>
        </authorList>
    </citation>
    <scope>IDENTIFICATION</scope>
</reference>
<dbReference type="GeneTree" id="ENSGT00940000159331"/>
<keyword evidence="4" id="KW-0808">Transferase</keyword>
<dbReference type="OMA" id="NGKLTNM"/>
<dbReference type="Ensembl" id="ENSTNIT00000002830.1">
    <property type="protein sequence ID" value="ENSTNIP00000003378.1"/>
    <property type="gene ID" value="ENSTNIG00000015814.1"/>
</dbReference>
<evidence type="ECO:0000256" key="2">
    <source>
        <dbReference type="ARBA" id="ARBA00004922"/>
    </source>
</evidence>
<keyword evidence="5" id="KW-0812">Transmembrane</keyword>
<evidence type="ECO:0000256" key="4">
    <source>
        <dbReference type="ARBA" id="ARBA00022679"/>
    </source>
</evidence>
<name>H3C559_TETNG</name>
<dbReference type="Pfam" id="PF02485">
    <property type="entry name" value="Branch"/>
    <property type="match status" value="1"/>
</dbReference>